<dbReference type="PANTHER" id="PTHR11161">
    <property type="entry name" value="O-ACYLTRANSFERASE"/>
    <property type="match status" value="1"/>
</dbReference>
<feature type="transmembrane region" description="Helical" evidence="2">
    <location>
        <begin position="742"/>
        <end position="762"/>
    </location>
</feature>
<evidence type="ECO:0000313" key="5">
    <source>
        <dbReference type="EMBL" id="JAS35505.1"/>
    </source>
</evidence>
<keyword evidence="2" id="KW-0472">Membrane</keyword>
<feature type="transmembrane region" description="Helical" evidence="2">
    <location>
        <begin position="635"/>
        <end position="653"/>
    </location>
</feature>
<dbReference type="InterPro" id="IPR002656">
    <property type="entry name" value="Acyl_transf_3_dom"/>
</dbReference>
<dbReference type="EMBL" id="GEDC01001793">
    <property type="protein sequence ID" value="JAS35505.1"/>
    <property type="molecule type" value="Transcribed_RNA"/>
</dbReference>
<keyword evidence="2" id="KW-1133">Transmembrane helix</keyword>
<dbReference type="PANTHER" id="PTHR11161:SF72">
    <property type="entry name" value="FI21449P1"/>
    <property type="match status" value="1"/>
</dbReference>
<sequence>MAQIINMFLFYCVFLSICITKFECSETNGTILNFKNENVSISETPSEEFVDSITTNEKSNETEFDGPFILPSVSYKSESSESDPLGSSLYERDVDSISDITQLLSGQSEPEVVSPPVVERVSAIQRLSPQRRSQNEMKKRKRQNDTDIWNLEELLDVYSPHRLAEVWNKSLELRVTEKCKMDMEEYLEALRNGELWALKMMDSSGRYGGSFLFGNTYWIGSATLCDQVQFMTPKPSFRLGFFTLRVDIMLNKMITAHERSQLLGVCLPYSCTSLDVDQIVELSAQEARLDAQRSLELVTIKSPHNFYDMNADPLFTVLIVSSAIVLVLLIAGTALDYYLEYKLANKSRFTYDNYTFVFSKSSHHRSIITGPTAVKVEGSTENNNGNIVEPAPEGSETTTESNSVTSDESDMKISLFNEILLSFSVRRNMNTICDRSVGVDTIPTIHGLRSLSMAWVILGHTCIVAFKYSDNMSYRGLVEKEFMFQTINKGAFSVDTFFFISGLLVSFLYFRTTAKHDFSKITRTKGIVTSFLQFIGMIGYRFGRLSTPYLFVLGVVQISMKWFYYNSVFEPPAADHINCPNYWWRNLLYINTLFPVKDMCMLWSWYLADDTQFYILGAVLLIMAVKNFRVSASLMVLFLIMSWITTMYIAYTNDHMPNVDDPLALFDKIYDKPWTRLGPYLVGMAVGWLLFKTDCKIKMNKWFVTCGWICSISGLLCLVYGLYEADLHPVTAAAYSSLSHTFWALCLAWVIIACSTGYGGFVNNCLSASLLYPFSRVTYCAYLIHPIVIRIVTMKMDSPIHLGKEIVIILYLGQLVISYVLAFVLSLAYEAPVVALLKLVSPTKRKPKCSQ</sequence>
<feature type="transmembrane region" description="Helical" evidence="2">
    <location>
        <begin position="774"/>
        <end position="794"/>
    </location>
</feature>
<feature type="domain" description="Nose resistant-to-fluoxetine protein N-terminal" evidence="4">
    <location>
        <begin position="176"/>
        <end position="301"/>
    </location>
</feature>
<dbReference type="Pfam" id="PF20146">
    <property type="entry name" value="NRF"/>
    <property type="match status" value="1"/>
</dbReference>
<feature type="transmembrane region" description="Helical" evidence="2">
    <location>
        <begin position="451"/>
        <end position="469"/>
    </location>
</feature>
<dbReference type="InterPro" id="IPR052728">
    <property type="entry name" value="O2_lipid_transport_reg"/>
</dbReference>
<feature type="transmembrane region" description="Helical" evidence="2">
    <location>
        <begin position="703"/>
        <end position="722"/>
    </location>
</feature>
<dbReference type="AlphaFoldDB" id="A0A1B6EC37"/>
<feature type="region of interest" description="Disordered" evidence="1">
    <location>
        <begin position="379"/>
        <end position="404"/>
    </location>
</feature>
<evidence type="ECO:0000256" key="2">
    <source>
        <dbReference type="SAM" id="Phobius"/>
    </source>
</evidence>
<protein>
    <recommendedName>
        <fullName evidence="4">Nose resistant-to-fluoxetine protein N-terminal domain-containing protein</fullName>
    </recommendedName>
</protein>
<evidence type="ECO:0000256" key="1">
    <source>
        <dbReference type="SAM" id="MobiDB-lite"/>
    </source>
</evidence>
<keyword evidence="3" id="KW-0732">Signal</keyword>
<evidence type="ECO:0000259" key="4">
    <source>
        <dbReference type="SMART" id="SM00703"/>
    </source>
</evidence>
<gene>
    <name evidence="5" type="ORF">g.29397</name>
</gene>
<organism evidence="5">
    <name type="scientific">Clastoptera arizonana</name>
    <name type="common">Arizona spittle bug</name>
    <dbReference type="NCBI Taxonomy" id="38151"/>
    <lineage>
        <taxon>Eukaryota</taxon>
        <taxon>Metazoa</taxon>
        <taxon>Ecdysozoa</taxon>
        <taxon>Arthropoda</taxon>
        <taxon>Hexapoda</taxon>
        <taxon>Insecta</taxon>
        <taxon>Pterygota</taxon>
        <taxon>Neoptera</taxon>
        <taxon>Paraneoptera</taxon>
        <taxon>Hemiptera</taxon>
        <taxon>Auchenorrhyncha</taxon>
        <taxon>Cercopoidea</taxon>
        <taxon>Clastopteridae</taxon>
        <taxon>Clastoptera</taxon>
    </lineage>
</organism>
<evidence type="ECO:0000256" key="3">
    <source>
        <dbReference type="SAM" id="SignalP"/>
    </source>
</evidence>
<dbReference type="GO" id="GO:0016747">
    <property type="term" value="F:acyltransferase activity, transferring groups other than amino-acyl groups"/>
    <property type="evidence" value="ECO:0007669"/>
    <property type="project" value="InterPro"/>
</dbReference>
<proteinExistence type="predicted"/>
<accession>A0A1B6EC37</accession>
<reference evidence="5" key="1">
    <citation type="submission" date="2015-12" db="EMBL/GenBank/DDBJ databases">
        <title>De novo transcriptome assembly of four potential Pierce s Disease insect vectors from Arizona vineyards.</title>
        <authorList>
            <person name="Tassone E.E."/>
        </authorList>
    </citation>
    <scope>NUCLEOTIDE SEQUENCE</scope>
</reference>
<feature type="transmembrane region" description="Helical" evidence="2">
    <location>
        <begin position="673"/>
        <end position="691"/>
    </location>
</feature>
<dbReference type="SMART" id="SM00703">
    <property type="entry name" value="NRF"/>
    <property type="match status" value="1"/>
</dbReference>
<feature type="transmembrane region" description="Helical" evidence="2">
    <location>
        <begin position="489"/>
        <end position="510"/>
    </location>
</feature>
<feature type="transmembrane region" description="Helical" evidence="2">
    <location>
        <begin position="522"/>
        <end position="542"/>
    </location>
</feature>
<feature type="transmembrane region" description="Helical" evidence="2">
    <location>
        <begin position="612"/>
        <end position="628"/>
    </location>
</feature>
<feature type="signal peptide" evidence="3">
    <location>
        <begin position="1"/>
        <end position="24"/>
    </location>
</feature>
<feature type="chain" id="PRO_5008581965" description="Nose resistant-to-fluoxetine protein N-terminal domain-containing protein" evidence="3">
    <location>
        <begin position="25"/>
        <end position="851"/>
    </location>
</feature>
<feature type="transmembrane region" description="Helical" evidence="2">
    <location>
        <begin position="314"/>
        <end position="339"/>
    </location>
</feature>
<feature type="transmembrane region" description="Helical" evidence="2">
    <location>
        <begin position="806"/>
        <end position="829"/>
    </location>
</feature>
<dbReference type="InterPro" id="IPR006621">
    <property type="entry name" value="Nose-resist-to-fluoxetine_N"/>
</dbReference>
<dbReference type="Pfam" id="PF01757">
    <property type="entry name" value="Acyl_transf_3"/>
    <property type="match status" value="1"/>
</dbReference>
<name>A0A1B6EC37_9HEMI</name>
<keyword evidence="2" id="KW-0812">Transmembrane</keyword>
<feature type="compositionally biased region" description="Low complexity" evidence="1">
    <location>
        <begin position="393"/>
        <end position="404"/>
    </location>
</feature>